<accession>A0A0D2N2V5</accession>
<evidence type="ECO:0000256" key="1">
    <source>
        <dbReference type="SAM" id="MobiDB-lite"/>
    </source>
</evidence>
<gene>
    <name evidence="2" type="ORF">HYPSUDRAFT_543237</name>
</gene>
<feature type="region of interest" description="Disordered" evidence="1">
    <location>
        <begin position="56"/>
        <end position="94"/>
    </location>
</feature>
<dbReference type="Proteomes" id="UP000054270">
    <property type="component" value="Unassembled WGS sequence"/>
</dbReference>
<dbReference type="AlphaFoldDB" id="A0A0D2N2V5"/>
<protein>
    <submittedName>
        <fullName evidence="2">Uncharacterized protein</fullName>
    </submittedName>
</protein>
<keyword evidence="3" id="KW-1185">Reference proteome</keyword>
<evidence type="ECO:0000313" key="2">
    <source>
        <dbReference type="EMBL" id="KJA13579.1"/>
    </source>
</evidence>
<feature type="compositionally biased region" description="Basic and acidic residues" evidence="1">
    <location>
        <begin position="82"/>
        <end position="94"/>
    </location>
</feature>
<sequence>MNPRRPKTAAEILANATYAPDPVQTVPSQLLNVFSVNPLIQDLPFENLPVIASEVTRQPGEESPGTSGSKFKRPVTPNFFGAKDRSGMEAGRARRSSDAVDSILYSEDLPEFDLRSASPTESVSAPSMTLHDTCISDVLELLRNRRISPFDFILEVLDGNQPRYHSYQTEFYKEASPKLYAMLDLISQNQNGQKKIRTWIKRSCLETVCEIETAPIPEE</sequence>
<organism evidence="2 3">
    <name type="scientific">Hypholoma sublateritium (strain FD-334 SS-4)</name>
    <dbReference type="NCBI Taxonomy" id="945553"/>
    <lineage>
        <taxon>Eukaryota</taxon>
        <taxon>Fungi</taxon>
        <taxon>Dikarya</taxon>
        <taxon>Basidiomycota</taxon>
        <taxon>Agaricomycotina</taxon>
        <taxon>Agaricomycetes</taxon>
        <taxon>Agaricomycetidae</taxon>
        <taxon>Agaricales</taxon>
        <taxon>Agaricineae</taxon>
        <taxon>Strophariaceae</taxon>
        <taxon>Hypholoma</taxon>
    </lineage>
</organism>
<dbReference type="OrthoDB" id="3020826at2759"/>
<name>A0A0D2N2V5_HYPSF</name>
<evidence type="ECO:0000313" key="3">
    <source>
        <dbReference type="Proteomes" id="UP000054270"/>
    </source>
</evidence>
<reference evidence="3" key="1">
    <citation type="submission" date="2014-04" db="EMBL/GenBank/DDBJ databases">
        <title>Evolutionary Origins and Diversification of the Mycorrhizal Mutualists.</title>
        <authorList>
            <consortium name="DOE Joint Genome Institute"/>
            <consortium name="Mycorrhizal Genomics Consortium"/>
            <person name="Kohler A."/>
            <person name="Kuo A."/>
            <person name="Nagy L.G."/>
            <person name="Floudas D."/>
            <person name="Copeland A."/>
            <person name="Barry K.W."/>
            <person name="Cichocki N."/>
            <person name="Veneault-Fourrey C."/>
            <person name="LaButti K."/>
            <person name="Lindquist E.A."/>
            <person name="Lipzen A."/>
            <person name="Lundell T."/>
            <person name="Morin E."/>
            <person name="Murat C."/>
            <person name="Riley R."/>
            <person name="Ohm R."/>
            <person name="Sun H."/>
            <person name="Tunlid A."/>
            <person name="Henrissat B."/>
            <person name="Grigoriev I.V."/>
            <person name="Hibbett D.S."/>
            <person name="Martin F."/>
        </authorList>
    </citation>
    <scope>NUCLEOTIDE SEQUENCE [LARGE SCALE GENOMIC DNA]</scope>
    <source>
        <strain evidence="3">FD-334 SS-4</strain>
    </source>
</reference>
<dbReference type="EMBL" id="KN817729">
    <property type="protein sequence ID" value="KJA13579.1"/>
    <property type="molecule type" value="Genomic_DNA"/>
</dbReference>
<proteinExistence type="predicted"/>